<protein>
    <submittedName>
        <fullName evidence="4">Asp23/Gls24 family envelope stress response protein</fullName>
    </submittedName>
</protein>
<name>A0A7T7RG66_9ACTN</name>
<evidence type="ECO:0000313" key="5">
    <source>
        <dbReference type="Proteomes" id="UP000595636"/>
    </source>
</evidence>
<dbReference type="KEGG" id="slf:JEQ17_42930"/>
<evidence type="ECO:0000259" key="3">
    <source>
        <dbReference type="Pfam" id="PF19803"/>
    </source>
</evidence>
<proteinExistence type="predicted"/>
<accession>A0A7T7RG66</accession>
<keyword evidence="2" id="KW-0472">Membrane</keyword>
<evidence type="ECO:0000256" key="2">
    <source>
        <dbReference type="SAM" id="Phobius"/>
    </source>
</evidence>
<dbReference type="AlphaFoldDB" id="A0A7T7RG66"/>
<keyword evidence="5" id="KW-1185">Reference proteome</keyword>
<feature type="transmembrane region" description="Helical" evidence="2">
    <location>
        <begin position="188"/>
        <end position="207"/>
    </location>
</feature>
<dbReference type="Pfam" id="PF19803">
    <property type="entry name" value="DUF6286"/>
    <property type="match status" value="1"/>
</dbReference>
<gene>
    <name evidence="4" type="ORF">JEQ17_42930</name>
</gene>
<dbReference type="Proteomes" id="UP000595636">
    <property type="component" value="Chromosome"/>
</dbReference>
<organism evidence="4 5">
    <name type="scientific">Streptomyces liliifuscus</name>
    <dbReference type="NCBI Taxonomy" id="2797636"/>
    <lineage>
        <taxon>Bacteria</taxon>
        <taxon>Bacillati</taxon>
        <taxon>Actinomycetota</taxon>
        <taxon>Actinomycetes</taxon>
        <taxon>Kitasatosporales</taxon>
        <taxon>Streptomycetaceae</taxon>
        <taxon>Streptomyces</taxon>
    </lineage>
</organism>
<evidence type="ECO:0000256" key="1">
    <source>
        <dbReference type="SAM" id="MobiDB-lite"/>
    </source>
</evidence>
<dbReference type="RefSeq" id="WP_200400314.1">
    <property type="nucleotide sequence ID" value="NZ_CP066831.1"/>
</dbReference>
<keyword evidence="2" id="KW-0812">Transmembrane</keyword>
<dbReference type="EMBL" id="CP066831">
    <property type="protein sequence ID" value="QQM45508.1"/>
    <property type="molecule type" value="Genomic_DNA"/>
</dbReference>
<feature type="transmembrane region" description="Helical" evidence="2">
    <location>
        <begin position="139"/>
        <end position="160"/>
    </location>
</feature>
<reference evidence="4 5" key="1">
    <citation type="submission" date="2020-12" db="EMBL/GenBank/DDBJ databases">
        <title>A novel species.</title>
        <authorList>
            <person name="Li K."/>
        </authorList>
    </citation>
    <scope>NUCLEOTIDE SEQUENCE [LARGE SCALE GENOMIC DNA]</scope>
    <source>
        <strain evidence="4 5">ZYC-3</strain>
    </source>
</reference>
<feature type="domain" description="DUF6286" evidence="3">
    <location>
        <begin position="197"/>
        <end position="301"/>
    </location>
</feature>
<evidence type="ECO:0000313" key="4">
    <source>
        <dbReference type="EMBL" id="QQM45508.1"/>
    </source>
</evidence>
<keyword evidence="2" id="KW-1133">Transmembrane helix</keyword>
<sequence>MTVAAAQRGTTTVSDKAVRKIAERVAAEAVSVSVPGAGAAKGSATVRGRRADVAVDVALRYPTPLPGAVRALQKHVTDRTHRLTGLDIAAVRIAVTALIPVPAAAKSVAPRNHSAPASAEPVVVSRTPLRWWSRRRLPMGLLTLAAAVACGALAFDLILVHTAHRPAALWRTHTLNWLSGHGPGEPSVVIGAGVLAVLGLLMIALALTPGRRGLLTLASPSPRLRAAVDRGAVAVLVRDAVGDTQGIGRVRVRVRRRTVAVRARLAFGDRAVARRRVESAAGRALEGCGLLRVPRLRVRVRPEAAWDPETEEGGGGVGHPVAVTADGRALEGANR</sequence>
<feature type="region of interest" description="Disordered" evidence="1">
    <location>
        <begin position="304"/>
        <end position="335"/>
    </location>
</feature>
<dbReference type="InterPro" id="IPR046253">
    <property type="entry name" value="DUF6286"/>
</dbReference>